<reference evidence="1 2" key="1">
    <citation type="submission" date="2021-06" db="EMBL/GenBank/DDBJ databases">
        <title>Caerostris extrusa draft genome.</title>
        <authorList>
            <person name="Kono N."/>
            <person name="Arakawa K."/>
        </authorList>
    </citation>
    <scope>NUCLEOTIDE SEQUENCE [LARGE SCALE GENOMIC DNA]</scope>
</reference>
<dbReference type="EMBL" id="BPLR01000476">
    <property type="protein sequence ID" value="GIY95037.1"/>
    <property type="molecule type" value="Genomic_DNA"/>
</dbReference>
<dbReference type="Proteomes" id="UP001054945">
    <property type="component" value="Unassembled WGS sequence"/>
</dbReference>
<evidence type="ECO:0000313" key="1">
    <source>
        <dbReference type="EMBL" id="GIY95037.1"/>
    </source>
</evidence>
<dbReference type="AlphaFoldDB" id="A0AAV4XIU0"/>
<sequence>MNTKKKKKEKSIVIASLLPLLFFLTSTDISDMRRGMASENFPGERLLHFLRRFQGKTFLVYFASRWHRLGGEMNSPFKGGNAVKKFENYL</sequence>
<accession>A0AAV4XIU0</accession>
<keyword evidence="2" id="KW-1185">Reference proteome</keyword>
<protein>
    <submittedName>
        <fullName evidence="1">Uncharacterized protein</fullName>
    </submittedName>
</protein>
<gene>
    <name evidence="1" type="ORF">CEXT_29341</name>
</gene>
<proteinExistence type="predicted"/>
<comment type="caution">
    <text evidence="1">The sequence shown here is derived from an EMBL/GenBank/DDBJ whole genome shotgun (WGS) entry which is preliminary data.</text>
</comment>
<organism evidence="1 2">
    <name type="scientific">Caerostris extrusa</name>
    <name type="common">Bark spider</name>
    <name type="synonym">Caerostris bankana</name>
    <dbReference type="NCBI Taxonomy" id="172846"/>
    <lineage>
        <taxon>Eukaryota</taxon>
        <taxon>Metazoa</taxon>
        <taxon>Ecdysozoa</taxon>
        <taxon>Arthropoda</taxon>
        <taxon>Chelicerata</taxon>
        <taxon>Arachnida</taxon>
        <taxon>Araneae</taxon>
        <taxon>Araneomorphae</taxon>
        <taxon>Entelegynae</taxon>
        <taxon>Araneoidea</taxon>
        <taxon>Araneidae</taxon>
        <taxon>Caerostris</taxon>
    </lineage>
</organism>
<evidence type="ECO:0000313" key="2">
    <source>
        <dbReference type="Proteomes" id="UP001054945"/>
    </source>
</evidence>
<name>A0AAV4XIU0_CAEEX</name>